<feature type="region of interest" description="Disordered" evidence="1">
    <location>
        <begin position="200"/>
        <end position="224"/>
    </location>
</feature>
<dbReference type="EMBL" id="CM026425">
    <property type="protein sequence ID" value="KAG0576870.1"/>
    <property type="molecule type" value="Genomic_DNA"/>
</dbReference>
<dbReference type="AlphaFoldDB" id="A0A8T0I0A9"/>
<dbReference type="Proteomes" id="UP000822688">
    <property type="component" value="Chromosome 5"/>
</dbReference>
<reference evidence="2" key="1">
    <citation type="submission" date="2020-06" db="EMBL/GenBank/DDBJ databases">
        <title>WGS assembly of Ceratodon purpureus strain R40.</title>
        <authorList>
            <person name="Carey S.B."/>
            <person name="Jenkins J."/>
            <person name="Shu S."/>
            <person name="Lovell J.T."/>
            <person name="Sreedasyam A."/>
            <person name="Maumus F."/>
            <person name="Tiley G.P."/>
            <person name="Fernandez-Pozo N."/>
            <person name="Barry K."/>
            <person name="Chen C."/>
            <person name="Wang M."/>
            <person name="Lipzen A."/>
            <person name="Daum C."/>
            <person name="Saski C.A."/>
            <person name="Payton A.C."/>
            <person name="Mcbreen J.C."/>
            <person name="Conrad R.E."/>
            <person name="Kollar L.M."/>
            <person name="Olsson S."/>
            <person name="Huttunen S."/>
            <person name="Landis J.B."/>
            <person name="Wickett N.J."/>
            <person name="Johnson M.G."/>
            <person name="Rensing S.A."/>
            <person name="Grimwood J."/>
            <person name="Schmutz J."/>
            <person name="Mcdaniel S.F."/>
        </authorList>
    </citation>
    <scope>NUCLEOTIDE SEQUENCE</scope>
    <source>
        <strain evidence="2">R40</strain>
    </source>
</reference>
<protein>
    <submittedName>
        <fullName evidence="2">Uncharacterized protein</fullName>
    </submittedName>
</protein>
<evidence type="ECO:0000313" key="2">
    <source>
        <dbReference type="EMBL" id="KAG0576870.1"/>
    </source>
</evidence>
<sequence>MGCWDEWCVVCGGPPCAPDPEVHVFRDDAESEEEAETEAKGLRALNFQDFEWLEKYVGINEAEEIIPLGGYADYGYFYLADGTTRFGGATNVQCRHEVEPNLFGLFCHEKCFRVLERDLQYILRFHDVWPMLMQQKLGGHLEDYTDYGGMEVYHSQYFMFRELFLDGKEWMLRDPMTHRDNAERILKVWRPIVKSGFKVNKRKQPGEGHESQAADEGVQGLDDH</sequence>
<gene>
    <name evidence="2" type="ORF">KC19_5G114500</name>
</gene>
<proteinExistence type="predicted"/>
<evidence type="ECO:0000256" key="1">
    <source>
        <dbReference type="SAM" id="MobiDB-lite"/>
    </source>
</evidence>
<evidence type="ECO:0000313" key="3">
    <source>
        <dbReference type="Proteomes" id="UP000822688"/>
    </source>
</evidence>
<organism evidence="2 3">
    <name type="scientific">Ceratodon purpureus</name>
    <name type="common">Fire moss</name>
    <name type="synonym">Dicranum purpureum</name>
    <dbReference type="NCBI Taxonomy" id="3225"/>
    <lineage>
        <taxon>Eukaryota</taxon>
        <taxon>Viridiplantae</taxon>
        <taxon>Streptophyta</taxon>
        <taxon>Embryophyta</taxon>
        <taxon>Bryophyta</taxon>
        <taxon>Bryophytina</taxon>
        <taxon>Bryopsida</taxon>
        <taxon>Dicranidae</taxon>
        <taxon>Pseudoditrichales</taxon>
        <taxon>Ditrichaceae</taxon>
        <taxon>Ceratodon</taxon>
    </lineage>
</organism>
<comment type="caution">
    <text evidence="2">The sequence shown here is derived from an EMBL/GenBank/DDBJ whole genome shotgun (WGS) entry which is preliminary data.</text>
</comment>
<accession>A0A8T0I0A9</accession>
<keyword evidence="3" id="KW-1185">Reference proteome</keyword>
<name>A0A8T0I0A9_CERPU</name>